<evidence type="ECO:0000256" key="4">
    <source>
        <dbReference type="ARBA" id="ARBA00023136"/>
    </source>
</evidence>
<accession>A0ABP8RPC4</accession>
<comment type="caution">
    <text evidence="6">The sequence shown here is derived from an EMBL/GenBank/DDBJ whole genome shotgun (WGS) entry which is preliminary data.</text>
</comment>
<proteinExistence type="predicted"/>
<feature type="transmembrane region" description="Helical" evidence="5">
    <location>
        <begin position="27"/>
        <end position="48"/>
    </location>
</feature>
<keyword evidence="7" id="KW-1185">Reference proteome</keyword>
<keyword evidence="3 5" id="KW-1133">Transmembrane helix</keyword>
<dbReference type="InterPro" id="IPR019109">
    <property type="entry name" value="MamF_MmsF"/>
</dbReference>
<evidence type="ECO:0000256" key="1">
    <source>
        <dbReference type="ARBA" id="ARBA00004141"/>
    </source>
</evidence>
<feature type="transmembrane region" description="Helical" evidence="5">
    <location>
        <begin position="68"/>
        <end position="89"/>
    </location>
</feature>
<keyword evidence="2 5" id="KW-0812">Transmembrane</keyword>
<gene>
    <name evidence="6" type="ORF">GCM10023175_22110</name>
</gene>
<dbReference type="Pfam" id="PF09685">
    <property type="entry name" value="MamF_MmsF"/>
    <property type="match status" value="1"/>
</dbReference>
<dbReference type="Proteomes" id="UP001501598">
    <property type="component" value="Unassembled WGS sequence"/>
</dbReference>
<reference evidence="7" key="1">
    <citation type="journal article" date="2019" name="Int. J. Syst. Evol. Microbiol.">
        <title>The Global Catalogue of Microorganisms (GCM) 10K type strain sequencing project: providing services to taxonomists for standard genome sequencing and annotation.</title>
        <authorList>
            <consortium name="The Broad Institute Genomics Platform"/>
            <consortium name="The Broad Institute Genome Sequencing Center for Infectious Disease"/>
            <person name="Wu L."/>
            <person name="Ma J."/>
        </authorList>
    </citation>
    <scope>NUCLEOTIDE SEQUENCE [LARGE SCALE GENOMIC DNA]</scope>
    <source>
        <strain evidence="7">JCM 17906</strain>
    </source>
</reference>
<sequence>MSYPYPSGGGPVVPRDDERNWAMASHVLSFVSAWFALGLFAPLIVLLVKGGDSSYVRAHAVESLNFQINALVYTVVFGLLIFLGIGLVLLPLYGVFYAACVILGTMRASQGVDFRYPLTLRLVH</sequence>
<name>A0ABP8RPC4_9PSEU</name>
<evidence type="ECO:0000256" key="5">
    <source>
        <dbReference type="SAM" id="Phobius"/>
    </source>
</evidence>
<protein>
    <submittedName>
        <fullName evidence="6">DUF4870 domain-containing protein</fullName>
    </submittedName>
</protein>
<keyword evidence="4 5" id="KW-0472">Membrane</keyword>
<dbReference type="EMBL" id="BAABGT010000029">
    <property type="protein sequence ID" value="GAA4544238.1"/>
    <property type="molecule type" value="Genomic_DNA"/>
</dbReference>
<comment type="subcellular location">
    <subcellularLocation>
        <location evidence="1">Membrane</location>
        <topology evidence="1">Multi-pass membrane protein</topology>
    </subcellularLocation>
</comment>
<evidence type="ECO:0000256" key="3">
    <source>
        <dbReference type="ARBA" id="ARBA00022989"/>
    </source>
</evidence>
<dbReference type="RefSeq" id="WP_345415570.1">
    <property type="nucleotide sequence ID" value="NZ_BAABGT010000029.1"/>
</dbReference>
<evidence type="ECO:0000256" key="2">
    <source>
        <dbReference type="ARBA" id="ARBA00022692"/>
    </source>
</evidence>
<evidence type="ECO:0000313" key="7">
    <source>
        <dbReference type="Proteomes" id="UP001501598"/>
    </source>
</evidence>
<evidence type="ECO:0000313" key="6">
    <source>
        <dbReference type="EMBL" id="GAA4544238.1"/>
    </source>
</evidence>
<organism evidence="6 7">
    <name type="scientific">Pseudonocardia xishanensis</name>
    <dbReference type="NCBI Taxonomy" id="630995"/>
    <lineage>
        <taxon>Bacteria</taxon>
        <taxon>Bacillati</taxon>
        <taxon>Actinomycetota</taxon>
        <taxon>Actinomycetes</taxon>
        <taxon>Pseudonocardiales</taxon>
        <taxon>Pseudonocardiaceae</taxon>
        <taxon>Pseudonocardia</taxon>
    </lineage>
</organism>